<dbReference type="InterPro" id="IPR011006">
    <property type="entry name" value="CheY-like_superfamily"/>
</dbReference>
<keyword evidence="5" id="KW-1185">Reference proteome</keyword>
<dbReference type="AlphaFoldDB" id="W0SHQ6"/>
<keyword evidence="1 2" id="KW-0597">Phosphoprotein</keyword>
<sequence length="380" mass="42530">MSETFRVFAVDDDPFVLDIIHRILDTECEVETFDSVEACAPRLETVKPDMFLLDVRMPGMDGYAFCRQLKDDENFSTIPVTFVSGQDTIDARIKGYDAGGEDFIVKPFEVEEVLRKVKVAKQIVQARLALEQQAKEAQKFSFMVMSTMEEAGIALNFMCQLVAWETEQDIANGLLELLQRYRLEGVVQTRIAERSLTVSAAGTNLPLEVSVMNHVSGLDRIFDFRNRSVHNFERVTLMVSNLPLDNPDYCGRLRDNLSIAAKGAESKLQSLEALELNSRNQAGILATLDYVRASAEALRQANQKSHMAADNLMIAVEQKLVNAFVHLGLTENQEHKVSDLVSDVMKQQQELLDNSEETDRVLKDLGERLGQLGLGAAKNP</sequence>
<dbReference type="HOGENOM" id="CLU_059002_0_0_4"/>
<dbReference type="RefSeq" id="WP_041099659.1">
    <property type="nucleotide sequence ID" value="NZ_AP012547.1"/>
</dbReference>
<dbReference type="KEGG" id="shd:SUTH_02509"/>
<feature type="modified residue" description="4-aspartylphosphate" evidence="2">
    <location>
        <position position="54"/>
    </location>
</feature>
<dbReference type="STRING" id="1223802.SUTH_02509"/>
<feature type="domain" description="Response regulatory" evidence="3">
    <location>
        <begin position="6"/>
        <end position="121"/>
    </location>
</feature>
<evidence type="ECO:0000313" key="5">
    <source>
        <dbReference type="Proteomes" id="UP000031637"/>
    </source>
</evidence>
<proteinExistence type="predicted"/>
<dbReference type="Gene3D" id="3.40.50.2300">
    <property type="match status" value="1"/>
</dbReference>
<dbReference type="SUPFAM" id="SSF52172">
    <property type="entry name" value="CheY-like"/>
    <property type="match status" value="1"/>
</dbReference>
<evidence type="ECO:0000313" key="4">
    <source>
        <dbReference type="EMBL" id="BAO30292.1"/>
    </source>
</evidence>
<evidence type="ECO:0000259" key="3">
    <source>
        <dbReference type="PROSITE" id="PS50110"/>
    </source>
</evidence>
<dbReference type="PROSITE" id="PS50110">
    <property type="entry name" value="RESPONSE_REGULATORY"/>
    <property type="match status" value="1"/>
</dbReference>
<dbReference type="Proteomes" id="UP000031637">
    <property type="component" value="Chromosome"/>
</dbReference>
<dbReference type="Pfam" id="PF00072">
    <property type="entry name" value="Response_reg"/>
    <property type="match status" value="1"/>
</dbReference>
<evidence type="ECO:0000256" key="2">
    <source>
        <dbReference type="PROSITE-ProRule" id="PRU00169"/>
    </source>
</evidence>
<organism evidence="4 5">
    <name type="scientific">Sulfuritalea hydrogenivorans sk43H</name>
    <dbReference type="NCBI Taxonomy" id="1223802"/>
    <lineage>
        <taxon>Bacteria</taxon>
        <taxon>Pseudomonadati</taxon>
        <taxon>Pseudomonadota</taxon>
        <taxon>Betaproteobacteria</taxon>
        <taxon>Nitrosomonadales</taxon>
        <taxon>Sterolibacteriaceae</taxon>
        <taxon>Sulfuritalea</taxon>
    </lineage>
</organism>
<protein>
    <submittedName>
        <fullName evidence="4">Response regulator receiver</fullName>
    </submittedName>
</protein>
<dbReference type="SMART" id="SM00448">
    <property type="entry name" value="REC"/>
    <property type="match status" value="1"/>
</dbReference>
<dbReference type="OrthoDB" id="9800897at2"/>
<accession>W0SHQ6</accession>
<evidence type="ECO:0000256" key="1">
    <source>
        <dbReference type="ARBA" id="ARBA00022553"/>
    </source>
</evidence>
<dbReference type="InterPro" id="IPR050595">
    <property type="entry name" value="Bact_response_regulator"/>
</dbReference>
<dbReference type="InterPro" id="IPR001789">
    <property type="entry name" value="Sig_transdc_resp-reg_receiver"/>
</dbReference>
<gene>
    <name evidence="4" type="ORF">SUTH_02509</name>
</gene>
<name>W0SHQ6_9PROT</name>
<dbReference type="EMBL" id="AP012547">
    <property type="protein sequence ID" value="BAO30292.1"/>
    <property type="molecule type" value="Genomic_DNA"/>
</dbReference>
<dbReference type="PANTHER" id="PTHR44591">
    <property type="entry name" value="STRESS RESPONSE REGULATOR PROTEIN 1"/>
    <property type="match status" value="1"/>
</dbReference>
<dbReference type="PANTHER" id="PTHR44591:SF3">
    <property type="entry name" value="RESPONSE REGULATORY DOMAIN-CONTAINING PROTEIN"/>
    <property type="match status" value="1"/>
</dbReference>
<reference evidence="4 5" key="1">
    <citation type="journal article" date="2014" name="Syst. Appl. Microbiol.">
        <title>Complete genomes of freshwater sulfur oxidizers Sulfuricella denitrificans skB26 and Sulfuritalea hydrogenivorans sk43H: genetic insights into the sulfur oxidation pathway of betaproteobacteria.</title>
        <authorList>
            <person name="Watanabe T."/>
            <person name="Kojima H."/>
            <person name="Fukui M."/>
        </authorList>
    </citation>
    <scope>NUCLEOTIDE SEQUENCE [LARGE SCALE GENOMIC DNA]</scope>
    <source>
        <strain evidence="4">DSM22779</strain>
    </source>
</reference>
<dbReference type="GO" id="GO:0000160">
    <property type="term" value="P:phosphorelay signal transduction system"/>
    <property type="evidence" value="ECO:0007669"/>
    <property type="project" value="InterPro"/>
</dbReference>